<dbReference type="InterPro" id="IPR013525">
    <property type="entry name" value="ABC2_TM"/>
</dbReference>
<dbReference type="EMBL" id="MIPT01000001">
    <property type="protein sequence ID" value="OHT20675.1"/>
    <property type="molecule type" value="Genomic_DNA"/>
</dbReference>
<proteinExistence type="predicted"/>
<name>A0A1S1HEP7_9SPHN</name>
<evidence type="ECO:0000313" key="9">
    <source>
        <dbReference type="Proteomes" id="UP000179467"/>
    </source>
</evidence>
<feature type="transmembrane region" description="Helical" evidence="6">
    <location>
        <begin position="284"/>
        <end position="303"/>
    </location>
</feature>
<evidence type="ECO:0000256" key="5">
    <source>
        <dbReference type="ARBA" id="ARBA00023136"/>
    </source>
</evidence>
<dbReference type="Proteomes" id="UP000179467">
    <property type="component" value="Unassembled WGS sequence"/>
</dbReference>
<evidence type="ECO:0000256" key="4">
    <source>
        <dbReference type="ARBA" id="ARBA00022989"/>
    </source>
</evidence>
<organism evidence="8 9">
    <name type="scientific">Edaphosphingomonas haloaromaticamans</name>
    <dbReference type="NCBI Taxonomy" id="653954"/>
    <lineage>
        <taxon>Bacteria</taxon>
        <taxon>Pseudomonadati</taxon>
        <taxon>Pseudomonadota</taxon>
        <taxon>Alphaproteobacteria</taxon>
        <taxon>Sphingomonadales</taxon>
        <taxon>Rhizorhabdaceae</taxon>
        <taxon>Edaphosphingomonas</taxon>
    </lineage>
</organism>
<comment type="caution">
    <text evidence="8">The sequence shown here is derived from an EMBL/GenBank/DDBJ whole genome shotgun (WGS) entry which is preliminary data.</text>
</comment>
<keyword evidence="5 6" id="KW-0472">Membrane</keyword>
<evidence type="ECO:0000313" key="8">
    <source>
        <dbReference type="EMBL" id="OHT20675.1"/>
    </source>
</evidence>
<evidence type="ECO:0000256" key="3">
    <source>
        <dbReference type="ARBA" id="ARBA00022692"/>
    </source>
</evidence>
<dbReference type="AlphaFoldDB" id="A0A1S1HEP7"/>
<feature type="transmembrane region" description="Helical" evidence="6">
    <location>
        <begin position="252"/>
        <end position="272"/>
    </location>
</feature>
<feature type="transmembrane region" description="Helical" evidence="6">
    <location>
        <begin position="178"/>
        <end position="202"/>
    </location>
</feature>
<keyword evidence="2" id="KW-1003">Cell membrane</keyword>
<keyword evidence="9" id="KW-1185">Reference proteome</keyword>
<sequence>MGFGAAFAGVFRTIFTTLALASIIIVAVILYGFYYPAPYAHQTARQLPVVVVDLERSPLTRQVIRNLGDAREVRIVAEAASAAEAERLVRDREADGILMLPRGLERGLLTGAPGAGIGIWVNGTYLIRARDIGGAVQAAAIGAAAQRLGHVAQGLHLQAPIAIVQRPLFNTREGYADYVFPAVAAIILQQTLLFGSAMLVAGRRREEPAPWGTADFLGTWCAIALIGIMGAFLYFGWIYWFQDMPRAGNVPALFVAVPIFALAVSALGMMMGSIVDGPDRALQVLIPTSILLFFLTGAAWPIASMPVPVAMLAHLSPATMGMETFVRLNEMGASLRDVAGRLAGIAALAAIYGAVAFLRLSGREKAALR</sequence>
<evidence type="ECO:0000256" key="1">
    <source>
        <dbReference type="ARBA" id="ARBA00004651"/>
    </source>
</evidence>
<dbReference type="GO" id="GO:0005886">
    <property type="term" value="C:plasma membrane"/>
    <property type="evidence" value="ECO:0007669"/>
    <property type="project" value="UniProtKB-SubCell"/>
</dbReference>
<dbReference type="PANTHER" id="PTHR30294:SF46">
    <property type="entry name" value="ABC TRANSPORTER PERMEASE"/>
    <property type="match status" value="1"/>
</dbReference>
<dbReference type="InterPro" id="IPR051449">
    <property type="entry name" value="ABC-2_transporter_component"/>
</dbReference>
<evidence type="ECO:0000256" key="6">
    <source>
        <dbReference type="SAM" id="Phobius"/>
    </source>
</evidence>
<dbReference type="Pfam" id="PF12698">
    <property type="entry name" value="ABC2_membrane_3"/>
    <property type="match status" value="1"/>
</dbReference>
<dbReference type="PANTHER" id="PTHR30294">
    <property type="entry name" value="MEMBRANE COMPONENT OF ABC TRANSPORTER YHHJ-RELATED"/>
    <property type="match status" value="1"/>
</dbReference>
<keyword evidence="4 6" id="KW-1133">Transmembrane helix</keyword>
<feature type="transmembrane region" description="Helical" evidence="6">
    <location>
        <begin position="12"/>
        <end position="34"/>
    </location>
</feature>
<accession>A0A1S1HEP7</accession>
<dbReference type="OrthoDB" id="9811522at2"/>
<evidence type="ECO:0000256" key="2">
    <source>
        <dbReference type="ARBA" id="ARBA00022475"/>
    </source>
</evidence>
<feature type="domain" description="ABC-2 type transporter transmembrane" evidence="7">
    <location>
        <begin position="21"/>
        <end position="358"/>
    </location>
</feature>
<dbReference type="Gene3D" id="3.40.1710.10">
    <property type="entry name" value="abc type-2 transporter like domain"/>
    <property type="match status" value="1"/>
</dbReference>
<reference evidence="8 9" key="1">
    <citation type="submission" date="2016-09" db="EMBL/GenBank/DDBJ databases">
        <title>Metabolic pathway, cell adaptation mechanisms and a novel monoxygenase revealed through proteogenomic-transcription analysis of a Sphingomonas haloaromaticamans strain degrading the fungicide ortho-phenylphenol.</title>
        <authorList>
            <person name="Perruchon C."/>
            <person name="Papadopoulou E.S."/>
            <person name="Rousidou C."/>
            <person name="Vasileiadis S."/>
            <person name="Tanou G."/>
            <person name="Amoutzias G."/>
            <person name="Molassiotis A."/>
            <person name="Karpouzas D.G."/>
        </authorList>
    </citation>
    <scope>NUCLEOTIDE SEQUENCE [LARGE SCALE GENOMIC DNA]</scope>
    <source>
        <strain evidence="8 9">P3</strain>
    </source>
</reference>
<evidence type="ECO:0000259" key="7">
    <source>
        <dbReference type="Pfam" id="PF12698"/>
    </source>
</evidence>
<protein>
    <submittedName>
        <fullName evidence="8">ABC-2 family transporter protein</fullName>
    </submittedName>
</protein>
<feature type="transmembrane region" description="Helical" evidence="6">
    <location>
        <begin position="338"/>
        <end position="360"/>
    </location>
</feature>
<feature type="transmembrane region" description="Helical" evidence="6">
    <location>
        <begin position="214"/>
        <end position="240"/>
    </location>
</feature>
<keyword evidence="3 6" id="KW-0812">Transmembrane</keyword>
<dbReference type="GO" id="GO:0140359">
    <property type="term" value="F:ABC-type transporter activity"/>
    <property type="evidence" value="ECO:0007669"/>
    <property type="project" value="InterPro"/>
</dbReference>
<comment type="subcellular location">
    <subcellularLocation>
        <location evidence="1">Cell membrane</location>
        <topology evidence="1">Multi-pass membrane protein</topology>
    </subcellularLocation>
</comment>
<gene>
    <name evidence="8" type="ORF">BHE75_02675</name>
</gene>
<dbReference type="RefSeq" id="WP_015457234.1">
    <property type="nucleotide sequence ID" value="NZ_MIPT01000001.1"/>
</dbReference>